<proteinExistence type="predicted"/>
<dbReference type="Gene3D" id="3.40.50.2300">
    <property type="match status" value="1"/>
</dbReference>
<evidence type="ECO:0000313" key="11">
    <source>
        <dbReference type="Proteomes" id="UP000297465"/>
    </source>
</evidence>
<sequence length="801" mass="91607">MQCNLFKSHTNSPVAKNGFLDLSIHNDAIVKNEFANLKGEWKFFWNESKNPNQLHDFESESETIIVPSSWNQKIIDGKKLGSTGFATYYLQVKIPEKWKNRVLLLRVDYHAGAYELFVNGILSQSVGMFGAKKEISKNVHAPSIGYIYSNSEILNIVIHESNFEHRVGGIGREIYLGFPKAINSISNERRISDLFSISVLFIISLYYFFYFLIRNSDKSSLIFSILCFFLLIRALVQNEQILREYFPNGNYKIFLLIEYSAMYFAPSLAVHFFSLPIEFKFKNKIIISCYTISIGYFVYAIIVDTISISNTVLHFQYIVLILSIFSIELNVLAITKKIKHSWLSLGSMFVALVTIIIDMLIIQEKIQLPFTASYGLIFMIFTQGIILAVRHSEAFSTNEQLTNELTLFNENLEIKVNERTIELNSAIERMEKSVKARNDFLANMSHEIRTPMNIISGMAELLDESELKPEQKEYVSIFNIANKTLLNVLNDVLDLSKLEQGFLSIDTHEFRIDHLLNDLNKIFQFKTKGTSLTFDIQIEKDVPLLVKGDSNRISQILFNLLSNAFKFTNNGQVSLSLSLENNQYFVFTVKDTGIGMTEEKISNLFIRFYQAHDSNQIFQRGTGLGLAISKKLVELMNGNIAVKSTLGIGSEFVFKIPLMISTTANLVNSQLKQTNEQFHNLKVLIVDDVQENLLIVKKFLEKEVFSIHLSSGGYEAVTIFDENLFDIVLMDIQMPTLNGFELLKIFRKIDSDRFRFTPIIAFTANVTLEEQREINDAGFNGFLSKPVSKKVIFDKFNELLS</sequence>
<keyword evidence="11" id="KW-1185">Reference proteome</keyword>
<evidence type="ECO:0000256" key="3">
    <source>
        <dbReference type="ARBA" id="ARBA00022553"/>
    </source>
</evidence>
<evidence type="ECO:0000256" key="7">
    <source>
        <dbReference type="SAM" id="Phobius"/>
    </source>
</evidence>
<feature type="coiled-coil region" evidence="6">
    <location>
        <begin position="398"/>
        <end position="429"/>
    </location>
</feature>
<dbReference type="Pfam" id="PF02518">
    <property type="entry name" value="HATPase_c"/>
    <property type="match status" value="1"/>
</dbReference>
<keyword evidence="3 5" id="KW-0597">Phosphoprotein</keyword>
<evidence type="ECO:0000256" key="5">
    <source>
        <dbReference type="PROSITE-ProRule" id="PRU00169"/>
    </source>
</evidence>
<dbReference type="Pfam" id="PF00512">
    <property type="entry name" value="HisKA"/>
    <property type="match status" value="1"/>
</dbReference>
<organism evidence="10 11">
    <name type="scientific">Leptospira montravelensis</name>
    <dbReference type="NCBI Taxonomy" id="2484961"/>
    <lineage>
        <taxon>Bacteria</taxon>
        <taxon>Pseudomonadati</taxon>
        <taxon>Spirochaetota</taxon>
        <taxon>Spirochaetia</taxon>
        <taxon>Leptospirales</taxon>
        <taxon>Leptospiraceae</taxon>
        <taxon>Leptospira</taxon>
    </lineage>
</organism>
<dbReference type="PANTHER" id="PTHR45339">
    <property type="entry name" value="HYBRID SIGNAL TRANSDUCTION HISTIDINE KINASE J"/>
    <property type="match status" value="1"/>
</dbReference>
<dbReference type="InterPro" id="IPR005467">
    <property type="entry name" value="His_kinase_dom"/>
</dbReference>
<gene>
    <name evidence="10" type="ORF">EHQ31_13505</name>
</gene>
<accession>A0ABY2LQE6</accession>
<dbReference type="InterPro" id="IPR036890">
    <property type="entry name" value="HATPase_C_sf"/>
</dbReference>
<evidence type="ECO:0000256" key="1">
    <source>
        <dbReference type="ARBA" id="ARBA00000085"/>
    </source>
</evidence>
<evidence type="ECO:0000256" key="6">
    <source>
        <dbReference type="SAM" id="Coils"/>
    </source>
</evidence>
<dbReference type="CDD" id="cd16922">
    <property type="entry name" value="HATPase_EvgS-ArcB-TorS-like"/>
    <property type="match status" value="1"/>
</dbReference>
<dbReference type="Gene3D" id="3.30.565.10">
    <property type="entry name" value="Histidine kinase-like ATPase, C-terminal domain"/>
    <property type="match status" value="1"/>
</dbReference>
<feature type="domain" description="Response regulatory" evidence="9">
    <location>
        <begin position="682"/>
        <end position="800"/>
    </location>
</feature>
<keyword evidence="6" id="KW-0175">Coiled coil</keyword>
<evidence type="ECO:0000256" key="4">
    <source>
        <dbReference type="ARBA" id="ARBA00023012"/>
    </source>
</evidence>
<dbReference type="CDD" id="cd00082">
    <property type="entry name" value="HisKA"/>
    <property type="match status" value="1"/>
</dbReference>
<protein>
    <recommendedName>
        <fullName evidence="2">histidine kinase</fullName>
        <ecNumber evidence="2">2.7.13.3</ecNumber>
    </recommendedName>
</protein>
<dbReference type="InterPro" id="IPR003594">
    <property type="entry name" value="HATPase_dom"/>
</dbReference>
<dbReference type="SUPFAM" id="SSF47384">
    <property type="entry name" value="Homodimeric domain of signal transducing histidine kinase"/>
    <property type="match status" value="1"/>
</dbReference>
<dbReference type="Gene3D" id="1.10.287.130">
    <property type="match status" value="1"/>
</dbReference>
<keyword evidence="7" id="KW-1133">Transmembrane helix</keyword>
<dbReference type="PROSITE" id="PS50110">
    <property type="entry name" value="RESPONSE_REGULATORY"/>
    <property type="match status" value="1"/>
</dbReference>
<dbReference type="SUPFAM" id="SSF55874">
    <property type="entry name" value="ATPase domain of HSP90 chaperone/DNA topoisomerase II/histidine kinase"/>
    <property type="match status" value="1"/>
</dbReference>
<dbReference type="SUPFAM" id="SSF49785">
    <property type="entry name" value="Galactose-binding domain-like"/>
    <property type="match status" value="1"/>
</dbReference>
<dbReference type="Gene3D" id="2.60.120.260">
    <property type="entry name" value="Galactose-binding domain-like"/>
    <property type="match status" value="1"/>
</dbReference>
<dbReference type="RefSeq" id="WP_135572865.1">
    <property type="nucleotide sequence ID" value="NZ_RQFN01000024.1"/>
</dbReference>
<dbReference type="SUPFAM" id="SSF52172">
    <property type="entry name" value="CheY-like"/>
    <property type="match status" value="1"/>
</dbReference>
<feature type="transmembrane region" description="Helical" evidence="7">
    <location>
        <begin position="251"/>
        <end position="273"/>
    </location>
</feature>
<dbReference type="InterPro" id="IPR011623">
    <property type="entry name" value="7TMR_DISM_rcpt_extracell_dom1"/>
</dbReference>
<evidence type="ECO:0000259" key="8">
    <source>
        <dbReference type="PROSITE" id="PS50109"/>
    </source>
</evidence>
<dbReference type="EC" id="2.7.13.3" evidence="2"/>
<dbReference type="SMART" id="SM00388">
    <property type="entry name" value="HisKA"/>
    <property type="match status" value="1"/>
</dbReference>
<feature type="domain" description="Histidine kinase" evidence="8">
    <location>
        <begin position="443"/>
        <end position="660"/>
    </location>
</feature>
<keyword evidence="7" id="KW-0472">Membrane</keyword>
<feature type="modified residue" description="4-aspartylphosphate" evidence="5">
    <location>
        <position position="731"/>
    </location>
</feature>
<keyword evidence="7" id="KW-0812">Transmembrane</keyword>
<evidence type="ECO:0000313" key="10">
    <source>
        <dbReference type="EMBL" id="TGL01779.1"/>
    </source>
</evidence>
<comment type="catalytic activity">
    <reaction evidence="1">
        <text>ATP + protein L-histidine = ADP + protein N-phospho-L-histidine.</text>
        <dbReference type="EC" id="2.7.13.3"/>
    </reaction>
</comment>
<feature type="transmembrane region" description="Helical" evidence="7">
    <location>
        <begin position="285"/>
        <end position="303"/>
    </location>
</feature>
<dbReference type="InterPro" id="IPR011006">
    <property type="entry name" value="CheY-like_superfamily"/>
</dbReference>
<name>A0ABY2LQE6_9LEPT</name>
<dbReference type="Pfam" id="PF00072">
    <property type="entry name" value="Response_reg"/>
    <property type="match status" value="1"/>
</dbReference>
<dbReference type="InterPro" id="IPR008979">
    <property type="entry name" value="Galactose-bd-like_sf"/>
</dbReference>
<dbReference type="PROSITE" id="PS50109">
    <property type="entry name" value="HIS_KIN"/>
    <property type="match status" value="1"/>
</dbReference>
<dbReference type="CDD" id="cd17546">
    <property type="entry name" value="REC_hyHK_CKI1_RcsC-like"/>
    <property type="match status" value="1"/>
</dbReference>
<dbReference type="Proteomes" id="UP000297465">
    <property type="component" value="Unassembled WGS sequence"/>
</dbReference>
<dbReference type="EMBL" id="RQFO01000016">
    <property type="protein sequence ID" value="TGL01779.1"/>
    <property type="molecule type" value="Genomic_DNA"/>
</dbReference>
<comment type="caution">
    <text evidence="10">The sequence shown here is derived from an EMBL/GenBank/DDBJ whole genome shotgun (WGS) entry which is preliminary data.</text>
</comment>
<evidence type="ECO:0000256" key="2">
    <source>
        <dbReference type="ARBA" id="ARBA00012438"/>
    </source>
</evidence>
<dbReference type="SMART" id="SM00448">
    <property type="entry name" value="REC"/>
    <property type="match status" value="1"/>
</dbReference>
<dbReference type="InterPro" id="IPR004358">
    <property type="entry name" value="Sig_transdc_His_kin-like_C"/>
</dbReference>
<feature type="transmembrane region" description="Helical" evidence="7">
    <location>
        <begin position="220"/>
        <end position="236"/>
    </location>
</feature>
<evidence type="ECO:0000259" key="9">
    <source>
        <dbReference type="PROSITE" id="PS50110"/>
    </source>
</evidence>
<dbReference type="InterPro" id="IPR036097">
    <property type="entry name" value="HisK_dim/P_sf"/>
</dbReference>
<dbReference type="InterPro" id="IPR001789">
    <property type="entry name" value="Sig_transdc_resp-reg_receiver"/>
</dbReference>
<dbReference type="InterPro" id="IPR003661">
    <property type="entry name" value="HisK_dim/P_dom"/>
</dbReference>
<dbReference type="PANTHER" id="PTHR45339:SF1">
    <property type="entry name" value="HYBRID SIGNAL TRANSDUCTION HISTIDINE KINASE J"/>
    <property type="match status" value="1"/>
</dbReference>
<dbReference type="SMART" id="SM00387">
    <property type="entry name" value="HATPase_c"/>
    <property type="match status" value="1"/>
</dbReference>
<feature type="transmembrane region" description="Helical" evidence="7">
    <location>
        <begin position="315"/>
        <end position="335"/>
    </location>
</feature>
<keyword evidence="4" id="KW-0902">Two-component regulatory system</keyword>
<reference evidence="11" key="1">
    <citation type="journal article" date="2019" name="PLoS Negl. Trop. Dis.">
        <title>Revisiting the worldwide diversity of Leptospira species in the environment.</title>
        <authorList>
            <person name="Vincent A.T."/>
            <person name="Schiettekatte O."/>
            <person name="Bourhy P."/>
            <person name="Veyrier F.J."/>
            <person name="Picardeau M."/>
        </authorList>
    </citation>
    <scope>NUCLEOTIDE SEQUENCE [LARGE SCALE GENOMIC DNA]</scope>
    <source>
        <strain evidence="11">201800278</strain>
    </source>
</reference>
<dbReference type="Pfam" id="PF07695">
    <property type="entry name" value="7TMR-DISM_7TM"/>
    <property type="match status" value="1"/>
</dbReference>
<feature type="transmembrane region" description="Helical" evidence="7">
    <location>
        <begin position="342"/>
        <end position="362"/>
    </location>
</feature>
<feature type="transmembrane region" description="Helical" evidence="7">
    <location>
        <begin position="194"/>
        <end position="213"/>
    </location>
</feature>
<dbReference type="PRINTS" id="PR00344">
    <property type="entry name" value="BCTRLSENSOR"/>
</dbReference>